<dbReference type="SMART" id="SM00248">
    <property type="entry name" value="ANK"/>
    <property type="match status" value="11"/>
</dbReference>
<name>A0A8H6XZX8_9AGAR</name>
<dbReference type="Pfam" id="PF12796">
    <property type="entry name" value="Ank_2"/>
    <property type="match status" value="4"/>
</dbReference>
<dbReference type="OrthoDB" id="4772757at2759"/>
<organism evidence="5 6">
    <name type="scientific">Mycena sanguinolenta</name>
    <dbReference type="NCBI Taxonomy" id="230812"/>
    <lineage>
        <taxon>Eukaryota</taxon>
        <taxon>Fungi</taxon>
        <taxon>Dikarya</taxon>
        <taxon>Basidiomycota</taxon>
        <taxon>Agaricomycotina</taxon>
        <taxon>Agaricomycetes</taxon>
        <taxon>Agaricomycetidae</taxon>
        <taxon>Agaricales</taxon>
        <taxon>Marasmiineae</taxon>
        <taxon>Mycenaceae</taxon>
        <taxon>Mycena</taxon>
    </lineage>
</organism>
<protein>
    <submittedName>
        <fullName evidence="5">Ankyrin repeat protein</fullName>
    </submittedName>
</protein>
<feature type="repeat" description="ANK" evidence="3">
    <location>
        <begin position="712"/>
        <end position="744"/>
    </location>
</feature>
<accession>A0A8H6XZX8</accession>
<feature type="repeat" description="ANK" evidence="3">
    <location>
        <begin position="618"/>
        <end position="650"/>
    </location>
</feature>
<feature type="repeat" description="ANK" evidence="3">
    <location>
        <begin position="486"/>
        <end position="518"/>
    </location>
</feature>
<proteinExistence type="predicted"/>
<dbReference type="PANTHER" id="PTHR24198:SF165">
    <property type="entry name" value="ANKYRIN REPEAT-CONTAINING PROTEIN-RELATED"/>
    <property type="match status" value="1"/>
</dbReference>
<evidence type="ECO:0000256" key="3">
    <source>
        <dbReference type="PROSITE-ProRule" id="PRU00023"/>
    </source>
</evidence>
<keyword evidence="6" id="KW-1185">Reference proteome</keyword>
<dbReference type="AlphaFoldDB" id="A0A8H6XZX8"/>
<evidence type="ECO:0000313" key="5">
    <source>
        <dbReference type="EMBL" id="KAF7351435.1"/>
    </source>
</evidence>
<dbReference type="Gene3D" id="1.25.40.20">
    <property type="entry name" value="Ankyrin repeat-containing domain"/>
    <property type="match status" value="5"/>
</dbReference>
<dbReference type="EMBL" id="JACAZH010000013">
    <property type="protein sequence ID" value="KAF7351435.1"/>
    <property type="molecule type" value="Genomic_DNA"/>
</dbReference>
<evidence type="ECO:0000313" key="6">
    <source>
        <dbReference type="Proteomes" id="UP000623467"/>
    </source>
</evidence>
<feature type="repeat" description="ANK" evidence="3">
    <location>
        <begin position="782"/>
        <end position="810"/>
    </location>
</feature>
<feature type="repeat" description="ANK" evidence="3">
    <location>
        <begin position="689"/>
        <end position="712"/>
    </location>
</feature>
<reference evidence="5" key="1">
    <citation type="submission" date="2020-05" db="EMBL/GenBank/DDBJ databases">
        <title>Mycena genomes resolve the evolution of fungal bioluminescence.</title>
        <authorList>
            <person name="Tsai I.J."/>
        </authorList>
    </citation>
    <scope>NUCLEOTIDE SEQUENCE</scope>
    <source>
        <strain evidence="5">160909Yilan</strain>
    </source>
</reference>
<gene>
    <name evidence="5" type="ORF">MSAN_01575500</name>
</gene>
<feature type="repeat" description="ANK" evidence="3">
    <location>
        <begin position="552"/>
        <end position="584"/>
    </location>
</feature>
<evidence type="ECO:0000259" key="4">
    <source>
        <dbReference type="Pfam" id="PF24883"/>
    </source>
</evidence>
<feature type="domain" description="Nephrocystin 3-like N-terminal" evidence="4">
    <location>
        <begin position="25"/>
        <end position="161"/>
    </location>
</feature>
<dbReference type="Proteomes" id="UP000623467">
    <property type="component" value="Unassembled WGS sequence"/>
</dbReference>
<evidence type="ECO:0000256" key="2">
    <source>
        <dbReference type="ARBA" id="ARBA00023043"/>
    </source>
</evidence>
<feature type="repeat" description="ANK" evidence="3">
    <location>
        <begin position="748"/>
        <end position="777"/>
    </location>
</feature>
<evidence type="ECO:0000256" key="1">
    <source>
        <dbReference type="ARBA" id="ARBA00022737"/>
    </source>
</evidence>
<dbReference type="InterPro" id="IPR002110">
    <property type="entry name" value="Ankyrin_rpt"/>
</dbReference>
<dbReference type="PROSITE" id="PS50297">
    <property type="entry name" value="ANK_REP_REGION"/>
    <property type="match status" value="9"/>
</dbReference>
<dbReference type="Pfam" id="PF24883">
    <property type="entry name" value="NPHP3_N"/>
    <property type="match status" value="1"/>
</dbReference>
<sequence>MDSGRLNGEERAQVMHQILCMLSLGLTAHSSSVIEKLISDQQLFEDFGKSSAVAFFYFDFKAKDSKAVETALRRIVLQLSAQSPHPYRTLDKQYHLSRGQALPNYRELLRLMKDLLRELGRTYIIFDALDESPDTEFRRLMDLISALRAWDSSPLHLLITSQPRAGFTERIGRCPSELRENRRMKTWASRADEIVHRVVHKSSGMFRLAACLLLELSRCKRQNELDRTLETLPSDLFGIYDRFLESVRPEDLVYVTGVLRWLIFSAQNLTLAEIADTIAFDFSDPTHPAYDPSVWEDNINAIPDWLEGLATVRDYSGRKIVVLAHASVQDYLLSGNLANKFGYDLRQGYSHAFIARSCIGRLLHFSDHPLSLEALPDYSLARYAAKWWCHHLRRSRAQDQCDFAASAMLLEDGSDQYRALCYLRNLSYDSISNHFNSTLSSVQPHSLSQPNNFPWISQLHLCAEEGYIDGVHWLLQKGVDVNLQVADESALQAASGGGHTDIARLLLANGAEVNAKGWKRGTALQVACAQDHMEVTEVLLANGADVNAEGTSLGTALQAASWVGNKEVVTLLLANGADINAKGRYFGSALQAASSHGNTDIARILLDNGAEVNQRGGNYGSALAAASLNGYADSVHLLVSRGANVNIDSRYRLFGTFVQSEWLRLRDDAVRFLVATGADVGAMNEYFGSALHAACWNGNTESVRILLQNGADDEAALQIASNGGHIEVVRLLLQNDADVNARADGFGSALEAASRTGHMEIVRLLLEHGAAPNGSGEIFGGALEQAAHQGHLDIIRLLLENGADVNAHCKLAAFGTALHSASSAGHMEVVRFLLENGGDVDARDEFPCDSITQSMRRGTYKRYTTLGRKWCRCQCDIELWHPLEDCQCSS</sequence>
<comment type="caution">
    <text evidence="5">The sequence shown here is derived from an EMBL/GenBank/DDBJ whole genome shotgun (WGS) entry which is preliminary data.</text>
</comment>
<feature type="repeat" description="ANK" evidence="3">
    <location>
        <begin position="816"/>
        <end position="845"/>
    </location>
</feature>
<keyword evidence="1" id="KW-0677">Repeat</keyword>
<dbReference type="SUPFAM" id="SSF48403">
    <property type="entry name" value="Ankyrin repeat"/>
    <property type="match status" value="2"/>
</dbReference>
<dbReference type="PROSITE" id="PS50088">
    <property type="entry name" value="ANK_REPEAT"/>
    <property type="match status" value="10"/>
</dbReference>
<dbReference type="InterPro" id="IPR056884">
    <property type="entry name" value="NPHP3-like_N"/>
</dbReference>
<dbReference type="InterPro" id="IPR036770">
    <property type="entry name" value="Ankyrin_rpt-contain_sf"/>
</dbReference>
<feature type="repeat" description="ANK" evidence="3">
    <location>
        <begin position="588"/>
        <end position="617"/>
    </location>
</feature>
<dbReference type="PANTHER" id="PTHR24198">
    <property type="entry name" value="ANKYRIN REPEAT AND PROTEIN KINASE DOMAIN-CONTAINING PROTEIN"/>
    <property type="match status" value="1"/>
</dbReference>
<dbReference type="Pfam" id="PF00023">
    <property type="entry name" value="Ank"/>
    <property type="match status" value="1"/>
</dbReference>
<keyword evidence="2 3" id="KW-0040">ANK repeat</keyword>
<feature type="repeat" description="ANK" evidence="3">
    <location>
        <begin position="519"/>
        <end position="551"/>
    </location>
</feature>